<accession>A0A8T3A998</accession>
<dbReference type="EMBL" id="JAGYWB010000018">
    <property type="protein sequence ID" value="KAI0492663.1"/>
    <property type="molecule type" value="Genomic_DNA"/>
</dbReference>
<reference evidence="2" key="1">
    <citation type="journal article" date="2022" name="Front. Genet.">
        <title>Chromosome-Scale Assembly of the Dendrobium nobile Genome Provides Insights Into the Molecular Mechanism of the Biosynthesis of the Medicinal Active Ingredient of Dendrobium.</title>
        <authorList>
            <person name="Xu Q."/>
            <person name="Niu S.-C."/>
            <person name="Li K.-L."/>
            <person name="Zheng P.-J."/>
            <person name="Zhang X.-J."/>
            <person name="Jia Y."/>
            <person name="Liu Y."/>
            <person name="Niu Y.-X."/>
            <person name="Yu L.-H."/>
            <person name="Chen D.-F."/>
            <person name="Zhang G.-Q."/>
        </authorList>
    </citation>
    <scope>NUCLEOTIDE SEQUENCE</scope>
    <source>
        <tissue evidence="2">Leaf</tissue>
    </source>
</reference>
<gene>
    <name evidence="2" type="ORF">KFK09_026939</name>
</gene>
<evidence type="ECO:0000313" key="2">
    <source>
        <dbReference type="EMBL" id="KAI0492663.1"/>
    </source>
</evidence>
<dbReference type="Proteomes" id="UP000829196">
    <property type="component" value="Unassembled WGS sequence"/>
</dbReference>
<sequence length="105" mass="11886">MTTRKSTPVNSHGSHPMSADQRALSRCQACKPGRCAKASSEKKPQLLHLNQTVLPHLRERTEMIRKAQSYLLLRRSDGGQYIKPNHPPWNVTPLQKLPILRKIVG</sequence>
<comment type="caution">
    <text evidence="2">The sequence shown here is derived from an EMBL/GenBank/DDBJ whole genome shotgun (WGS) entry which is preliminary data.</text>
</comment>
<evidence type="ECO:0000313" key="3">
    <source>
        <dbReference type="Proteomes" id="UP000829196"/>
    </source>
</evidence>
<organism evidence="2 3">
    <name type="scientific">Dendrobium nobile</name>
    <name type="common">Orchid</name>
    <dbReference type="NCBI Taxonomy" id="94219"/>
    <lineage>
        <taxon>Eukaryota</taxon>
        <taxon>Viridiplantae</taxon>
        <taxon>Streptophyta</taxon>
        <taxon>Embryophyta</taxon>
        <taxon>Tracheophyta</taxon>
        <taxon>Spermatophyta</taxon>
        <taxon>Magnoliopsida</taxon>
        <taxon>Liliopsida</taxon>
        <taxon>Asparagales</taxon>
        <taxon>Orchidaceae</taxon>
        <taxon>Epidendroideae</taxon>
        <taxon>Malaxideae</taxon>
        <taxon>Dendrobiinae</taxon>
        <taxon>Dendrobium</taxon>
    </lineage>
</organism>
<dbReference type="AlphaFoldDB" id="A0A8T3A998"/>
<evidence type="ECO:0000256" key="1">
    <source>
        <dbReference type="SAM" id="MobiDB-lite"/>
    </source>
</evidence>
<protein>
    <submittedName>
        <fullName evidence="2">Uncharacterized protein</fullName>
    </submittedName>
</protein>
<proteinExistence type="predicted"/>
<feature type="compositionally biased region" description="Polar residues" evidence="1">
    <location>
        <begin position="1"/>
        <end position="13"/>
    </location>
</feature>
<feature type="region of interest" description="Disordered" evidence="1">
    <location>
        <begin position="1"/>
        <end position="25"/>
    </location>
</feature>
<keyword evidence="3" id="KW-1185">Reference proteome</keyword>
<name>A0A8T3A998_DENNO</name>